<evidence type="ECO:0000313" key="3">
    <source>
        <dbReference type="EMBL" id="REG34878.1"/>
    </source>
</evidence>
<evidence type="ECO:0000256" key="1">
    <source>
        <dbReference type="SAM" id="MobiDB-lite"/>
    </source>
</evidence>
<accession>A0ABX9K8B9</accession>
<protein>
    <submittedName>
        <fullName evidence="3">Uncharacterized protein (TIGR03382 family)/MYXO-CTERM domain-containing protein</fullName>
    </submittedName>
</protein>
<reference evidence="3 4" key="1">
    <citation type="submission" date="2018-08" db="EMBL/GenBank/DDBJ databases">
        <title>Genomic Encyclopedia of Archaeal and Bacterial Type Strains, Phase II (KMG-II): from individual species to whole genera.</title>
        <authorList>
            <person name="Goeker M."/>
        </authorList>
    </citation>
    <scope>NUCLEOTIDE SEQUENCE [LARGE SCALE GENOMIC DNA]</scope>
    <source>
        <strain evidence="3 4">DSM 2261</strain>
    </source>
</reference>
<dbReference type="NCBIfam" id="TIGR03382">
    <property type="entry name" value="GC_trans_RRR"/>
    <property type="match status" value="1"/>
</dbReference>
<feature type="domain" description="BIG2" evidence="2">
    <location>
        <begin position="179"/>
        <end position="261"/>
    </location>
</feature>
<name>A0ABX9K8B9_9BACT</name>
<dbReference type="NCBIfam" id="TIGR03901">
    <property type="entry name" value="MYXO-CTERM"/>
    <property type="match status" value="1"/>
</dbReference>
<feature type="domain" description="BIG2" evidence="2">
    <location>
        <begin position="1045"/>
        <end position="1127"/>
    </location>
</feature>
<evidence type="ECO:0000259" key="2">
    <source>
        <dbReference type="SMART" id="SM00635"/>
    </source>
</evidence>
<dbReference type="InterPro" id="IPR003343">
    <property type="entry name" value="Big_2"/>
</dbReference>
<feature type="compositionally biased region" description="Gly residues" evidence="1">
    <location>
        <begin position="1219"/>
        <end position="1233"/>
    </location>
</feature>
<feature type="non-terminal residue" evidence="3">
    <location>
        <position position="1"/>
    </location>
</feature>
<proteinExistence type="predicted"/>
<feature type="domain" description="BIG2" evidence="2">
    <location>
        <begin position="266"/>
        <end position="347"/>
    </location>
</feature>
<feature type="domain" description="BIG2" evidence="2">
    <location>
        <begin position="698"/>
        <end position="781"/>
    </location>
</feature>
<organism evidence="3 4">
    <name type="scientific">Archangium gephyra</name>
    <dbReference type="NCBI Taxonomy" id="48"/>
    <lineage>
        <taxon>Bacteria</taxon>
        <taxon>Pseudomonadati</taxon>
        <taxon>Myxococcota</taxon>
        <taxon>Myxococcia</taxon>
        <taxon>Myxococcales</taxon>
        <taxon>Cystobacterineae</taxon>
        <taxon>Archangiaceae</taxon>
        <taxon>Archangium</taxon>
    </lineage>
</organism>
<gene>
    <name evidence="3" type="ORF">ATI61_103792</name>
</gene>
<dbReference type="SMART" id="SM00635">
    <property type="entry name" value="BID_2"/>
    <property type="match status" value="6"/>
</dbReference>
<dbReference type="InterPro" id="IPR017756">
    <property type="entry name" value="TM_Gly-Cys-Arg_CS"/>
</dbReference>
<feature type="region of interest" description="Disordered" evidence="1">
    <location>
        <begin position="1216"/>
        <end position="1238"/>
    </location>
</feature>
<dbReference type="InterPro" id="IPR024038">
    <property type="entry name" value="MYXO-CTERM"/>
</dbReference>
<dbReference type="EMBL" id="QUMU01000003">
    <property type="protein sequence ID" value="REG34878.1"/>
    <property type="molecule type" value="Genomic_DNA"/>
</dbReference>
<comment type="caution">
    <text evidence="3">The sequence shown here is derived from an EMBL/GenBank/DDBJ whole genome shotgun (WGS) entry which is preliminary data.</text>
</comment>
<keyword evidence="4" id="KW-1185">Reference proteome</keyword>
<dbReference type="RefSeq" id="WP_249039680.1">
    <property type="nucleotide sequence ID" value="NZ_QUMU01000003.1"/>
</dbReference>
<feature type="domain" description="BIG2" evidence="2">
    <location>
        <begin position="526"/>
        <end position="607"/>
    </location>
</feature>
<feature type="domain" description="BIG2" evidence="2">
    <location>
        <begin position="612"/>
        <end position="694"/>
    </location>
</feature>
<dbReference type="Proteomes" id="UP000256345">
    <property type="component" value="Unassembled WGS sequence"/>
</dbReference>
<evidence type="ECO:0000313" key="4">
    <source>
        <dbReference type="Proteomes" id="UP000256345"/>
    </source>
</evidence>
<dbReference type="Gene3D" id="2.60.40.1080">
    <property type="match status" value="3"/>
</dbReference>
<sequence length="1272" mass="125196">SLQNSIVSSNGNTGVYRFISGTSTGTVTLSHNDVWNNVSSDYSGVTAGPSSISANPLFVSSSDFHLQATSPCRRISTAGTDIGALPYDERTVTSVQIVPASTTVDASGTTAFIARAYNSEGNPISDVAFTWSARSAAGTIDGNGVLTASCTPATITSAVTATSPNGVSASANVTIVPGPAAQVIVSPAATGIEAGASRLFLTTVKDRCGNIRTGDTIDWSTAPGTGTITSAGQYTATCSPGNYTGAVSARVGAVSGTANVFVSTGPLAKIVLSPLSPKLAKGGSQTFSATPTDSCGNTRTDTVSWAVVNGGGTISTSGVFTAGTAPGFYANTIQATAGSKVAQTDVTVLGGEVASLELSPSAPTVAPKGTVTFTVIARDELGNEVPADPTWSVVSGGGTIDASGVFTAGTVAGTYANTVRVVAGSASATATVTVVPGPADRIELSPSPALLAPGGTVRFTARVLDVHGNVRTDEVTWSLMSSLAGTLDSKTGDFTASTLAGTYTDVIRAEAAGRTALATVTIKPGALARLELSPLSASLGVGESVTFTVRGQDEYGNEVTLLPTWEILSGGGTINAGGTFTAGTVAGTYTDTVRVSAGGMSALATVVVKPGPVVSVSLAPGSPSLPTRGTVQFTATATDAFGNELATSPRGWSAHPSAGTITGTGLFTAGNVPGFYSDAIQVEVEGVKATTSVELSRRVARVEVSSTSASALPAGGSATFTARAFDSTGAEVSEVAFTWSALTSAGSIDSSGRLSVACSRATVPAAVTATAEGISGSVDVTIVAGPAASLALSPASVTLAAKGSTPFTASAEDRCGNALPPPSVTWSTVSGAGSINPAGQYTAPCSVGSLPSAVMAQLGSLSATANVTVTPGALATLSLSPASAEVAVTGTKQFSVVGADTCGNALTPAVSWEVVSGGGSVNGTGLFTAGTTAGSYADTLRVSASGVSASASLTVLPGPLASLSVTPARVELLPAGTVTFTAQGADSFGNPLPVSADWSVVAGGGGILPSGAFTAGSTAGTYTDTVRAAVPGFTASATVVVQSGSVSRLELMPTEVTLEPGQVRRFTAQAFDVFGNRVDAPLTWSVATPEVGTIDGDGSFTAGTVAGSYPEAVRVSTGGITAVAQVLVVAGPTARVELSPLAPEVRTGGTVRFTARALDAHGNQRSGVPAWTARPEAGSITSEGVFTASSVAGDYATAVTGTIDGVSASTSVKVLSSGGTDGGDGGTDGGDGGQHVPDPGGCGCSSAADASAPLMALLVLALGATRRRRSRA</sequence>